<dbReference type="STRING" id="1353009.A0A1Y2I5L1"/>
<evidence type="ECO:0000259" key="1">
    <source>
        <dbReference type="PROSITE" id="PS50404"/>
    </source>
</evidence>
<dbReference type="AlphaFoldDB" id="A0A1Y2I5L1"/>
<dbReference type="Gene3D" id="1.20.1050.10">
    <property type="match status" value="1"/>
</dbReference>
<evidence type="ECO:0000313" key="2">
    <source>
        <dbReference type="EMBL" id="OSC96427.1"/>
    </source>
</evidence>
<keyword evidence="3" id="KW-1185">Reference proteome</keyword>
<dbReference type="InterPro" id="IPR004045">
    <property type="entry name" value="Glutathione_S-Trfase_N"/>
</dbReference>
<dbReference type="PANTHER" id="PTHR43968:SF6">
    <property type="entry name" value="GLUTATHIONE S-TRANSFERASE OMEGA"/>
    <property type="match status" value="1"/>
</dbReference>
<protein>
    <submittedName>
        <fullName evidence="2">Glutathione transferase omega class</fullName>
    </submittedName>
</protein>
<evidence type="ECO:0000313" key="3">
    <source>
        <dbReference type="Proteomes" id="UP000193067"/>
    </source>
</evidence>
<dbReference type="GO" id="GO:0016740">
    <property type="term" value="F:transferase activity"/>
    <property type="evidence" value="ECO:0007669"/>
    <property type="project" value="UniProtKB-KW"/>
</dbReference>
<dbReference type="SUPFAM" id="SSF52833">
    <property type="entry name" value="Thioredoxin-like"/>
    <property type="match status" value="1"/>
</dbReference>
<dbReference type="SUPFAM" id="SSF47616">
    <property type="entry name" value="GST C-terminal domain-like"/>
    <property type="match status" value="1"/>
</dbReference>
<name>A0A1Y2I5L1_TRAC3</name>
<keyword evidence="2" id="KW-0808">Transferase</keyword>
<sequence length="241" mass="27691">MAPNEQLTFYTAEYSPFAQRVHIALEDVHAKYTIHQFEQRGGKPEWYIEVNPFRKIPALTFGGPAVPADQPSSESVKLIESAAILEFLADVFPEANLLPANPILRAKARIFAEFYRNYVHDEFKDAFFLANPIEGIVAALEKLQRLLPPSGFAVGEWSIADIMVAPFLTRMSLFLRVGLGAYTKENWARLVEILGSDKFSRLRRYISDIHERPSFKRTWISDERQIELWKEHPGLRRKANE</sequence>
<dbReference type="InterPro" id="IPR040079">
    <property type="entry name" value="Glutathione_S-Trfase"/>
</dbReference>
<proteinExistence type="predicted"/>
<dbReference type="Proteomes" id="UP000193067">
    <property type="component" value="Unassembled WGS sequence"/>
</dbReference>
<dbReference type="CDD" id="cd00299">
    <property type="entry name" value="GST_C_family"/>
    <property type="match status" value="1"/>
</dbReference>
<dbReference type="GO" id="GO:0005737">
    <property type="term" value="C:cytoplasm"/>
    <property type="evidence" value="ECO:0007669"/>
    <property type="project" value="TreeGrafter"/>
</dbReference>
<gene>
    <name evidence="2" type="ORF">PYCCODRAFT_1421022</name>
</gene>
<dbReference type="PANTHER" id="PTHR43968">
    <property type="match status" value="1"/>
</dbReference>
<dbReference type="Pfam" id="PF13410">
    <property type="entry name" value="GST_C_2"/>
    <property type="match status" value="1"/>
</dbReference>
<dbReference type="SFLD" id="SFLDS00019">
    <property type="entry name" value="Glutathione_Transferase_(cytos"/>
    <property type="match status" value="1"/>
</dbReference>
<dbReference type="InterPro" id="IPR050983">
    <property type="entry name" value="GST_Omega/HSP26"/>
</dbReference>
<dbReference type="PROSITE" id="PS50404">
    <property type="entry name" value="GST_NTER"/>
    <property type="match status" value="1"/>
</dbReference>
<accession>A0A1Y2I5L1</accession>
<feature type="domain" description="GST N-terminal" evidence="1">
    <location>
        <begin position="5"/>
        <end position="96"/>
    </location>
</feature>
<dbReference type="Gene3D" id="3.40.30.10">
    <property type="entry name" value="Glutaredoxin"/>
    <property type="match status" value="1"/>
</dbReference>
<dbReference type="Pfam" id="PF13409">
    <property type="entry name" value="GST_N_2"/>
    <property type="match status" value="1"/>
</dbReference>
<dbReference type="CDD" id="cd00570">
    <property type="entry name" value="GST_N_family"/>
    <property type="match status" value="1"/>
</dbReference>
<dbReference type="InterPro" id="IPR036282">
    <property type="entry name" value="Glutathione-S-Trfase_C_sf"/>
</dbReference>
<dbReference type="SFLD" id="SFLDG00358">
    <property type="entry name" value="Main_(cytGST)"/>
    <property type="match status" value="1"/>
</dbReference>
<dbReference type="EMBL" id="KZ084183">
    <property type="protein sequence ID" value="OSC96427.1"/>
    <property type="molecule type" value="Genomic_DNA"/>
</dbReference>
<dbReference type="InterPro" id="IPR036249">
    <property type="entry name" value="Thioredoxin-like_sf"/>
</dbReference>
<reference evidence="2 3" key="1">
    <citation type="journal article" date="2015" name="Biotechnol. Biofuels">
        <title>Enhanced degradation of softwood versus hardwood by the white-rot fungus Pycnoporus coccineus.</title>
        <authorList>
            <person name="Couturier M."/>
            <person name="Navarro D."/>
            <person name="Chevret D."/>
            <person name="Henrissat B."/>
            <person name="Piumi F."/>
            <person name="Ruiz-Duenas F.J."/>
            <person name="Martinez A.T."/>
            <person name="Grigoriev I.V."/>
            <person name="Riley R."/>
            <person name="Lipzen A."/>
            <person name="Berrin J.G."/>
            <person name="Master E.R."/>
            <person name="Rosso M.N."/>
        </authorList>
    </citation>
    <scope>NUCLEOTIDE SEQUENCE [LARGE SCALE GENOMIC DNA]</scope>
    <source>
        <strain evidence="2 3">BRFM310</strain>
    </source>
</reference>
<dbReference type="OrthoDB" id="202840at2759"/>
<organism evidence="2 3">
    <name type="scientific">Trametes coccinea (strain BRFM310)</name>
    <name type="common">Pycnoporus coccineus</name>
    <dbReference type="NCBI Taxonomy" id="1353009"/>
    <lineage>
        <taxon>Eukaryota</taxon>
        <taxon>Fungi</taxon>
        <taxon>Dikarya</taxon>
        <taxon>Basidiomycota</taxon>
        <taxon>Agaricomycotina</taxon>
        <taxon>Agaricomycetes</taxon>
        <taxon>Polyporales</taxon>
        <taxon>Polyporaceae</taxon>
        <taxon>Trametes</taxon>
    </lineage>
</organism>